<dbReference type="GO" id="GO:0070967">
    <property type="term" value="F:coenzyme F420 binding"/>
    <property type="evidence" value="ECO:0007669"/>
    <property type="project" value="TreeGrafter"/>
</dbReference>
<dbReference type="InterPro" id="IPR011576">
    <property type="entry name" value="Pyridox_Oxase_N"/>
</dbReference>
<dbReference type="PANTHER" id="PTHR35176">
    <property type="entry name" value="HEME OXYGENASE HI_0854-RELATED"/>
    <property type="match status" value="1"/>
</dbReference>
<dbReference type="RefSeq" id="WP_015097849.1">
    <property type="nucleotide sequence ID" value="NC_019673.1"/>
</dbReference>
<dbReference type="Pfam" id="PF01243">
    <property type="entry name" value="PNPOx_N"/>
    <property type="match status" value="1"/>
</dbReference>
<dbReference type="eggNOG" id="COG3871">
    <property type="taxonomic scope" value="Bacteria"/>
</dbReference>
<organism evidence="3 4">
    <name type="scientific">Saccharothrix espanaensis (strain ATCC 51144 / DSM 44229 / JCM 9112 / NBRC 15066 / NRRL 15764)</name>
    <dbReference type="NCBI Taxonomy" id="1179773"/>
    <lineage>
        <taxon>Bacteria</taxon>
        <taxon>Bacillati</taxon>
        <taxon>Actinomycetota</taxon>
        <taxon>Actinomycetes</taxon>
        <taxon>Pseudonocardiales</taxon>
        <taxon>Pseudonocardiaceae</taxon>
        <taxon>Saccharothrix</taxon>
    </lineage>
</organism>
<evidence type="ECO:0000256" key="1">
    <source>
        <dbReference type="ARBA" id="ARBA00023002"/>
    </source>
</evidence>
<proteinExistence type="predicted"/>
<dbReference type="GO" id="GO:0016627">
    <property type="term" value="F:oxidoreductase activity, acting on the CH-CH group of donors"/>
    <property type="evidence" value="ECO:0007669"/>
    <property type="project" value="TreeGrafter"/>
</dbReference>
<dbReference type="InterPro" id="IPR019920">
    <property type="entry name" value="F420-binding_dom_put"/>
</dbReference>
<dbReference type="STRING" id="1179773.BN6_04040"/>
<keyword evidence="1" id="KW-0560">Oxidoreductase</keyword>
<dbReference type="EMBL" id="HE804045">
    <property type="protein sequence ID" value="CCH27735.1"/>
    <property type="molecule type" value="Genomic_DNA"/>
</dbReference>
<dbReference type="KEGG" id="sesp:BN6_04040"/>
<dbReference type="BioCyc" id="SESP1179773:BN6_RS01980-MONOMER"/>
<dbReference type="InterPro" id="IPR052019">
    <property type="entry name" value="F420H2_bilvrd_red/Heme_oxyg"/>
</dbReference>
<dbReference type="PANTHER" id="PTHR35176:SF6">
    <property type="entry name" value="HEME OXYGENASE HI_0854-RELATED"/>
    <property type="match status" value="1"/>
</dbReference>
<dbReference type="Gene3D" id="2.30.110.10">
    <property type="entry name" value="Electron Transport, Fmn-binding Protein, Chain A"/>
    <property type="match status" value="1"/>
</dbReference>
<dbReference type="NCBIfam" id="TIGR03618">
    <property type="entry name" value="Rv1155_F420"/>
    <property type="match status" value="1"/>
</dbReference>
<dbReference type="HOGENOM" id="CLU_123922_3_0_11"/>
<feature type="domain" description="Pyridoxamine 5'-phosphate oxidase N-terminal" evidence="2">
    <location>
        <begin position="7"/>
        <end position="127"/>
    </location>
</feature>
<gene>
    <name evidence="3" type="ordered locus">BN6_04040</name>
</gene>
<name>K0JNT3_SACES</name>
<dbReference type="OrthoDB" id="162914at2"/>
<dbReference type="GO" id="GO:0005829">
    <property type="term" value="C:cytosol"/>
    <property type="evidence" value="ECO:0007669"/>
    <property type="project" value="TreeGrafter"/>
</dbReference>
<evidence type="ECO:0000313" key="4">
    <source>
        <dbReference type="Proteomes" id="UP000006281"/>
    </source>
</evidence>
<dbReference type="InterPro" id="IPR012349">
    <property type="entry name" value="Split_barrel_FMN-bd"/>
</dbReference>
<evidence type="ECO:0000313" key="3">
    <source>
        <dbReference type="EMBL" id="CCH27735.1"/>
    </source>
</evidence>
<dbReference type="AlphaFoldDB" id="K0JNT3"/>
<sequence>MAIILSAATRDLVDGRNYATISTLNKDGSPQSSVMWITRDGDEILFSTVRGRLKERNLARDPRASVSVWSKDDPETYVELRGTVSIVEDEDRTLVNALAQKYLGTPYPGEEPDAVRVVLRLTPTKVTGNAAK</sequence>
<accession>K0JNT3</accession>
<dbReference type="SUPFAM" id="SSF50475">
    <property type="entry name" value="FMN-binding split barrel"/>
    <property type="match status" value="1"/>
</dbReference>
<protein>
    <submittedName>
        <fullName evidence="3">Putative oxidoreductase</fullName>
    </submittedName>
</protein>
<reference evidence="3 4" key="1">
    <citation type="journal article" date="2012" name="BMC Genomics">
        <title>Complete genome sequence of Saccharothrix espanaensis DSM 44229T and comparison to the other completely sequenced Pseudonocardiaceae.</title>
        <authorList>
            <person name="Strobel T."/>
            <person name="Al-Dilaimi A."/>
            <person name="Blom J."/>
            <person name="Gessner A."/>
            <person name="Kalinowski J."/>
            <person name="Luzhetska M."/>
            <person name="Puhler A."/>
            <person name="Szczepanowski R."/>
            <person name="Bechthold A."/>
            <person name="Ruckert C."/>
        </authorList>
    </citation>
    <scope>NUCLEOTIDE SEQUENCE [LARGE SCALE GENOMIC DNA]</scope>
    <source>
        <strain evidence="4">ATCC 51144 / DSM 44229 / JCM 9112 / NBRC 15066 / NRRL 15764</strain>
    </source>
</reference>
<evidence type="ECO:0000259" key="2">
    <source>
        <dbReference type="Pfam" id="PF01243"/>
    </source>
</evidence>
<dbReference type="PATRIC" id="fig|1179773.3.peg.410"/>
<keyword evidence="4" id="KW-1185">Reference proteome</keyword>
<dbReference type="Proteomes" id="UP000006281">
    <property type="component" value="Chromosome"/>
</dbReference>